<keyword evidence="3" id="KW-1185">Reference proteome</keyword>
<name>A0A9D4DVN8_DREPO</name>
<evidence type="ECO:0000313" key="3">
    <source>
        <dbReference type="Proteomes" id="UP000828390"/>
    </source>
</evidence>
<protein>
    <submittedName>
        <fullName evidence="2">Uncharacterized protein</fullName>
    </submittedName>
</protein>
<accession>A0A9D4DVN8</accession>
<dbReference type="AlphaFoldDB" id="A0A9D4DVN8"/>
<evidence type="ECO:0000313" key="2">
    <source>
        <dbReference type="EMBL" id="KAH3768819.1"/>
    </source>
</evidence>
<proteinExistence type="predicted"/>
<comment type="caution">
    <text evidence="2">The sequence shown here is derived from an EMBL/GenBank/DDBJ whole genome shotgun (WGS) entry which is preliminary data.</text>
</comment>
<gene>
    <name evidence="2" type="ORF">DPMN_170035</name>
</gene>
<dbReference type="EMBL" id="JAIWYP010000009">
    <property type="protein sequence ID" value="KAH3768819.1"/>
    <property type="molecule type" value="Genomic_DNA"/>
</dbReference>
<feature type="region of interest" description="Disordered" evidence="1">
    <location>
        <begin position="1"/>
        <end position="89"/>
    </location>
</feature>
<reference evidence="2" key="1">
    <citation type="journal article" date="2019" name="bioRxiv">
        <title>The Genome of the Zebra Mussel, Dreissena polymorpha: A Resource for Invasive Species Research.</title>
        <authorList>
            <person name="McCartney M.A."/>
            <person name="Auch B."/>
            <person name="Kono T."/>
            <person name="Mallez S."/>
            <person name="Zhang Y."/>
            <person name="Obille A."/>
            <person name="Becker A."/>
            <person name="Abrahante J.E."/>
            <person name="Garbe J."/>
            <person name="Badalamenti J.P."/>
            <person name="Herman A."/>
            <person name="Mangelson H."/>
            <person name="Liachko I."/>
            <person name="Sullivan S."/>
            <person name="Sone E.D."/>
            <person name="Koren S."/>
            <person name="Silverstein K.A.T."/>
            <person name="Beckman K.B."/>
            <person name="Gohl D.M."/>
        </authorList>
    </citation>
    <scope>NUCLEOTIDE SEQUENCE</scope>
    <source>
        <strain evidence="2">Duluth1</strain>
        <tissue evidence="2">Whole animal</tissue>
    </source>
</reference>
<organism evidence="2 3">
    <name type="scientific">Dreissena polymorpha</name>
    <name type="common">Zebra mussel</name>
    <name type="synonym">Mytilus polymorpha</name>
    <dbReference type="NCBI Taxonomy" id="45954"/>
    <lineage>
        <taxon>Eukaryota</taxon>
        <taxon>Metazoa</taxon>
        <taxon>Spiralia</taxon>
        <taxon>Lophotrochozoa</taxon>
        <taxon>Mollusca</taxon>
        <taxon>Bivalvia</taxon>
        <taxon>Autobranchia</taxon>
        <taxon>Heteroconchia</taxon>
        <taxon>Euheterodonta</taxon>
        <taxon>Imparidentia</taxon>
        <taxon>Neoheterodontei</taxon>
        <taxon>Myida</taxon>
        <taxon>Dreissenoidea</taxon>
        <taxon>Dreissenidae</taxon>
        <taxon>Dreissena</taxon>
    </lineage>
</organism>
<sequence length="89" mass="10254">MASPRTVPRRYRRGRSRWAPNRPEQSTSMPWKSTPRRHSQTAKAKSLWDCEPTHRISCPANPPARIWAETSPAGHPEKHKKVIMARMGD</sequence>
<reference evidence="2" key="2">
    <citation type="submission" date="2020-11" db="EMBL/GenBank/DDBJ databases">
        <authorList>
            <person name="McCartney M.A."/>
            <person name="Auch B."/>
            <person name="Kono T."/>
            <person name="Mallez S."/>
            <person name="Becker A."/>
            <person name="Gohl D.M."/>
            <person name="Silverstein K.A.T."/>
            <person name="Koren S."/>
            <person name="Bechman K.B."/>
            <person name="Herman A."/>
            <person name="Abrahante J.E."/>
            <person name="Garbe J."/>
        </authorList>
    </citation>
    <scope>NUCLEOTIDE SEQUENCE</scope>
    <source>
        <strain evidence="2">Duluth1</strain>
        <tissue evidence="2">Whole animal</tissue>
    </source>
</reference>
<evidence type="ECO:0000256" key="1">
    <source>
        <dbReference type="SAM" id="MobiDB-lite"/>
    </source>
</evidence>
<dbReference type="Proteomes" id="UP000828390">
    <property type="component" value="Unassembled WGS sequence"/>
</dbReference>
<feature type="compositionally biased region" description="Basic residues" evidence="1">
    <location>
        <begin position="7"/>
        <end position="16"/>
    </location>
</feature>